<accession>A0A7W8LLQ5</accession>
<keyword evidence="4" id="KW-0812">Transmembrane</keyword>
<dbReference type="SUPFAM" id="SSF55073">
    <property type="entry name" value="Nucleotide cyclase"/>
    <property type="match status" value="1"/>
</dbReference>
<dbReference type="CDD" id="cd01949">
    <property type="entry name" value="GGDEF"/>
    <property type="match status" value="1"/>
</dbReference>
<keyword evidence="4" id="KW-1133">Transmembrane helix</keyword>
<evidence type="ECO:0000256" key="2">
    <source>
        <dbReference type="ARBA" id="ARBA00034247"/>
    </source>
</evidence>
<dbReference type="PROSITE" id="PS50887">
    <property type="entry name" value="GGDEF"/>
    <property type="match status" value="1"/>
</dbReference>
<feature type="coiled-coil region" evidence="3">
    <location>
        <begin position="289"/>
        <end position="319"/>
    </location>
</feature>
<evidence type="ECO:0000259" key="5">
    <source>
        <dbReference type="PROSITE" id="PS50887"/>
    </source>
</evidence>
<feature type="transmembrane region" description="Helical" evidence="4">
    <location>
        <begin position="212"/>
        <end position="230"/>
    </location>
</feature>
<name>A0A7W8LLQ5_9SPIR</name>
<keyword evidence="3" id="KW-0175">Coiled coil</keyword>
<protein>
    <recommendedName>
        <fullName evidence="1">diguanylate cyclase</fullName>
        <ecNumber evidence="1">2.7.7.65</ecNumber>
    </recommendedName>
</protein>
<evidence type="ECO:0000256" key="3">
    <source>
        <dbReference type="SAM" id="Coils"/>
    </source>
</evidence>
<dbReference type="EC" id="2.7.7.65" evidence="1"/>
<comment type="catalytic activity">
    <reaction evidence="2">
        <text>2 GTP = 3',3'-c-di-GMP + 2 diphosphate</text>
        <dbReference type="Rhea" id="RHEA:24898"/>
        <dbReference type="ChEBI" id="CHEBI:33019"/>
        <dbReference type="ChEBI" id="CHEBI:37565"/>
        <dbReference type="ChEBI" id="CHEBI:58805"/>
        <dbReference type="EC" id="2.7.7.65"/>
    </reaction>
</comment>
<feature type="domain" description="GGDEF" evidence="5">
    <location>
        <begin position="348"/>
        <end position="479"/>
    </location>
</feature>
<dbReference type="Gene3D" id="3.30.70.270">
    <property type="match status" value="1"/>
</dbReference>
<evidence type="ECO:0000313" key="7">
    <source>
        <dbReference type="Proteomes" id="UP000518887"/>
    </source>
</evidence>
<dbReference type="PANTHER" id="PTHR45138:SF9">
    <property type="entry name" value="DIGUANYLATE CYCLASE DGCM-RELATED"/>
    <property type="match status" value="1"/>
</dbReference>
<dbReference type="EMBL" id="JACHFQ010000003">
    <property type="protein sequence ID" value="MBB5225691.1"/>
    <property type="molecule type" value="Genomic_DNA"/>
</dbReference>
<dbReference type="RefSeq" id="WP_184658222.1">
    <property type="nucleotide sequence ID" value="NZ_CP031518.1"/>
</dbReference>
<dbReference type="PANTHER" id="PTHR45138">
    <property type="entry name" value="REGULATORY COMPONENTS OF SENSORY TRANSDUCTION SYSTEM"/>
    <property type="match status" value="1"/>
</dbReference>
<dbReference type="InterPro" id="IPR029787">
    <property type="entry name" value="Nucleotide_cyclase"/>
</dbReference>
<dbReference type="GO" id="GO:0052621">
    <property type="term" value="F:diguanylate cyclase activity"/>
    <property type="evidence" value="ECO:0007669"/>
    <property type="project" value="UniProtKB-EC"/>
</dbReference>
<dbReference type="SMART" id="SM00267">
    <property type="entry name" value="GGDEF"/>
    <property type="match status" value="1"/>
</dbReference>
<dbReference type="NCBIfam" id="TIGR00254">
    <property type="entry name" value="GGDEF"/>
    <property type="match status" value="1"/>
</dbReference>
<evidence type="ECO:0000313" key="6">
    <source>
        <dbReference type="EMBL" id="MBB5225691.1"/>
    </source>
</evidence>
<feature type="transmembrane region" description="Helical" evidence="4">
    <location>
        <begin position="18"/>
        <end position="39"/>
    </location>
</feature>
<dbReference type="InterPro" id="IPR000160">
    <property type="entry name" value="GGDEF_dom"/>
</dbReference>
<keyword evidence="4" id="KW-0472">Membrane</keyword>
<evidence type="ECO:0000256" key="1">
    <source>
        <dbReference type="ARBA" id="ARBA00012528"/>
    </source>
</evidence>
<dbReference type="Proteomes" id="UP000518887">
    <property type="component" value="Unassembled WGS sequence"/>
</dbReference>
<organism evidence="6 7">
    <name type="scientific">Treponema ruminis</name>
    <dbReference type="NCBI Taxonomy" id="744515"/>
    <lineage>
        <taxon>Bacteria</taxon>
        <taxon>Pseudomonadati</taxon>
        <taxon>Spirochaetota</taxon>
        <taxon>Spirochaetia</taxon>
        <taxon>Spirochaetales</taxon>
        <taxon>Treponemataceae</taxon>
        <taxon>Treponema</taxon>
    </lineage>
</organism>
<dbReference type="Gene3D" id="6.10.340.10">
    <property type="match status" value="1"/>
</dbReference>
<reference evidence="6 7" key="1">
    <citation type="submission" date="2020-08" db="EMBL/GenBank/DDBJ databases">
        <title>Genomic Encyclopedia of Type Strains, Phase IV (KMG-IV): sequencing the most valuable type-strain genomes for metagenomic binning, comparative biology and taxonomic classification.</title>
        <authorList>
            <person name="Goeker M."/>
        </authorList>
    </citation>
    <scope>NUCLEOTIDE SEQUENCE [LARGE SCALE GENOMIC DNA]</scope>
    <source>
        <strain evidence="6 7">DSM 103462</strain>
    </source>
</reference>
<sequence>MEAEVQKKRVAKPLGRSITISCVSFIVILGIALTVISYFNYRRSLYRRYEAYITDILCYVERHIDDDDLAECAVSLQRSEKFNELEKFMDGIKEDFKIHYLYILKPMFKDGKHCIMSIISAENYYDRYIDTEGNLYLGWTSDDEYDEETVKNLISIMRQTEIVYTEENTEWGIDYTGSLPLLDSNKKPYALLCVDVNISEISRLIRVHMIETLVIIFILGFFFTFNFLMWTRISVTNPLKLLEMAVGLFAKTSHGQRDISMLKFNPPELNSKNEVYYLSKAVTQMTQDIRDYVSEIVFAEKKAAEMQKQAAQMNELANKDALTGIRNKTAYDKEIKKLEYDLSTNKISAFGIGMIDLNFLKKINDTYGHEQGNVAIKKLCFLVCTTFEHSPVFRIGGDEFVVVLKGADLENINSLVDSFNKKLAELAGDDKLEPWEKVSAAIGIAFYDKSIDTNVLNVFKRADQNMYECKKAMKATRED</sequence>
<proteinExistence type="predicted"/>
<evidence type="ECO:0000256" key="4">
    <source>
        <dbReference type="SAM" id="Phobius"/>
    </source>
</evidence>
<gene>
    <name evidence="6" type="ORF">HNP76_001048</name>
</gene>
<dbReference type="InterPro" id="IPR050469">
    <property type="entry name" value="Diguanylate_Cyclase"/>
</dbReference>
<keyword evidence="7" id="KW-1185">Reference proteome</keyword>
<comment type="caution">
    <text evidence="6">The sequence shown here is derived from an EMBL/GenBank/DDBJ whole genome shotgun (WGS) entry which is preliminary data.</text>
</comment>
<dbReference type="Pfam" id="PF00990">
    <property type="entry name" value="GGDEF"/>
    <property type="match status" value="1"/>
</dbReference>
<dbReference type="InterPro" id="IPR043128">
    <property type="entry name" value="Rev_trsase/Diguanyl_cyclase"/>
</dbReference>
<dbReference type="AlphaFoldDB" id="A0A7W8LLQ5"/>